<dbReference type="SUPFAM" id="SSF56300">
    <property type="entry name" value="Metallo-dependent phosphatases"/>
    <property type="match status" value="1"/>
</dbReference>
<dbReference type="EMBL" id="FPBO01000051">
    <property type="protein sequence ID" value="SFV16275.1"/>
    <property type="molecule type" value="Genomic_DNA"/>
</dbReference>
<organism evidence="2 3">
    <name type="scientific">Pseudoduganella namucuonensis</name>
    <dbReference type="NCBI Taxonomy" id="1035707"/>
    <lineage>
        <taxon>Bacteria</taxon>
        <taxon>Pseudomonadati</taxon>
        <taxon>Pseudomonadota</taxon>
        <taxon>Betaproteobacteria</taxon>
        <taxon>Burkholderiales</taxon>
        <taxon>Oxalobacteraceae</taxon>
        <taxon>Telluria group</taxon>
        <taxon>Pseudoduganella</taxon>
    </lineage>
</organism>
<proteinExistence type="predicted"/>
<accession>A0A1I7M2Z5</accession>
<evidence type="ECO:0000313" key="3">
    <source>
        <dbReference type="Proteomes" id="UP000199391"/>
    </source>
</evidence>
<evidence type="ECO:0000259" key="1">
    <source>
        <dbReference type="Pfam" id="PF00149"/>
    </source>
</evidence>
<dbReference type="InterPro" id="IPR029052">
    <property type="entry name" value="Metallo-depent_PP-like"/>
</dbReference>
<dbReference type="STRING" id="1035707.SAMN05216552_10514"/>
<dbReference type="Gene3D" id="3.60.21.10">
    <property type="match status" value="1"/>
</dbReference>
<feature type="domain" description="Calcineurin-like phosphoesterase" evidence="1">
    <location>
        <begin position="11"/>
        <end position="294"/>
    </location>
</feature>
<protein>
    <submittedName>
        <fullName evidence="2">Calcineurin-like phosphoesterase</fullName>
    </submittedName>
</protein>
<dbReference type="InterPro" id="IPR004843">
    <property type="entry name" value="Calcineurin-like_PHP"/>
</dbReference>
<dbReference type="GO" id="GO:0016787">
    <property type="term" value="F:hydrolase activity"/>
    <property type="evidence" value="ECO:0007669"/>
    <property type="project" value="InterPro"/>
</dbReference>
<sequence>MATFDFEPFLHIVHVSDMHYRDGGAPTDQRADDFVRLSTRVLRRFGWAGGADALMELWDQGVAGHDYLAHREMCRFLYGFAANPQFGGVETWLLDTGDLSAMGDMESLRSAMGCLRKYRTLLRASQWLVLYGNHDAWPAKFPLGVDAGELERHRSALRNGIFPPRWPQGPLSIAIPHSASRLLLQGVNSAIDDQYYNWRALGRVGCDPPWAPGEASADQLDQLASGVERGFHPDGRTRDFRILALHHPVHYPPPRPWWTMSLMNDRDVARSLIRFDHKRRGKLAHLVLSGHTHETYPPVGKLPASANAISYGPLADGQVQLIANSLSQVARSGNRAGRSPTNYVPNGFQILTFLAAPDTAGHELLLERRVIGRPGGVGEYEILYPNPARPEVEAIAFHY</sequence>
<evidence type="ECO:0000313" key="2">
    <source>
        <dbReference type="EMBL" id="SFV16275.1"/>
    </source>
</evidence>
<reference evidence="3" key="1">
    <citation type="submission" date="2016-10" db="EMBL/GenBank/DDBJ databases">
        <authorList>
            <person name="Varghese N."/>
            <person name="Submissions S."/>
        </authorList>
    </citation>
    <scope>NUCLEOTIDE SEQUENCE [LARGE SCALE GENOMIC DNA]</scope>
    <source>
        <strain evidence="3">CGMCC 1.11014</strain>
    </source>
</reference>
<gene>
    <name evidence="2" type="ORF">SAMN05216552_10514</name>
</gene>
<name>A0A1I7M2Z5_9BURK</name>
<dbReference type="Proteomes" id="UP000199391">
    <property type="component" value="Unassembled WGS sequence"/>
</dbReference>
<dbReference type="Pfam" id="PF00149">
    <property type="entry name" value="Metallophos"/>
    <property type="match status" value="1"/>
</dbReference>
<dbReference type="AlphaFoldDB" id="A0A1I7M2Z5"/>
<keyword evidence="3" id="KW-1185">Reference proteome</keyword>
<dbReference type="RefSeq" id="WP_177307713.1">
    <property type="nucleotide sequence ID" value="NZ_FPBO01000051.1"/>
</dbReference>